<dbReference type="EMBL" id="FNLL01000007">
    <property type="protein sequence ID" value="SDU38859.1"/>
    <property type="molecule type" value="Genomic_DNA"/>
</dbReference>
<evidence type="ECO:0000313" key="3">
    <source>
        <dbReference type="EMBL" id="SDU38859.1"/>
    </source>
</evidence>
<dbReference type="InterPro" id="IPR001387">
    <property type="entry name" value="Cro/C1-type_HTH"/>
</dbReference>
<dbReference type="SMART" id="SM00530">
    <property type="entry name" value="HTH_XRE"/>
    <property type="match status" value="1"/>
</dbReference>
<organism evidence="3 4">
    <name type="scientific">Desulfobacula phenolica</name>
    <dbReference type="NCBI Taxonomy" id="90732"/>
    <lineage>
        <taxon>Bacteria</taxon>
        <taxon>Pseudomonadati</taxon>
        <taxon>Thermodesulfobacteriota</taxon>
        <taxon>Desulfobacteria</taxon>
        <taxon>Desulfobacterales</taxon>
        <taxon>Desulfobacteraceae</taxon>
        <taxon>Desulfobacula</taxon>
    </lineage>
</organism>
<sequence>MDTATFIKVSRKALGLTQDQLSPLINKKRYNISFYESGKTTPPGDVVLKIIQLRFPELCLSDTHSKSEDNPKTGKKQTESPKMLVA</sequence>
<keyword evidence="4" id="KW-1185">Reference proteome</keyword>
<evidence type="ECO:0000256" key="1">
    <source>
        <dbReference type="SAM" id="MobiDB-lite"/>
    </source>
</evidence>
<dbReference type="RefSeq" id="WP_014958437.1">
    <property type="nucleotide sequence ID" value="NZ_FNLL01000007.1"/>
</dbReference>
<dbReference type="CDD" id="cd00093">
    <property type="entry name" value="HTH_XRE"/>
    <property type="match status" value="1"/>
</dbReference>
<dbReference type="AlphaFoldDB" id="A0A1H2I466"/>
<dbReference type="PROSITE" id="PS50943">
    <property type="entry name" value="HTH_CROC1"/>
    <property type="match status" value="1"/>
</dbReference>
<evidence type="ECO:0000313" key="4">
    <source>
        <dbReference type="Proteomes" id="UP000199608"/>
    </source>
</evidence>
<dbReference type="Pfam" id="PF01381">
    <property type="entry name" value="HTH_3"/>
    <property type="match status" value="1"/>
</dbReference>
<evidence type="ECO:0000259" key="2">
    <source>
        <dbReference type="PROSITE" id="PS50943"/>
    </source>
</evidence>
<feature type="region of interest" description="Disordered" evidence="1">
    <location>
        <begin position="62"/>
        <end position="86"/>
    </location>
</feature>
<reference evidence="4" key="1">
    <citation type="submission" date="2016-10" db="EMBL/GenBank/DDBJ databases">
        <authorList>
            <person name="Varghese N."/>
            <person name="Submissions S."/>
        </authorList>
    </citation>
    <scope>NUCLEOTIDE SEQUENCE [LARGE SCALE GENOMIC DNA]</scope>
    <source>
        <strain evidence="4">DSM 3384</strain>
    </source>
</reference>
<feature type="domain" description="HTH cro/C1-type" evidence="2">
    <location>
        <begin position="7"/>
        <end position="50"/>
    </location>
</feature>
<dbReference type="Proteomes" id="UP000199608">
    <property type="component" value="Unassembled WGS sequence"/>
</dbReference>
<dbReference type="InterPro" id="IPR010982">
    <property type="entry name" value="Lambda_DNA-bd_dom_sf"/>
</dbReference>
<accession>A0A1H2I466</accession>
<gene>
    <name evidence="3" type="ORF">SAMN04487931_107224</name>
</gene>
<feature type="compositionally biased region" description="Basic and acidic residues" evidence="1">
    <location>
        <begin position="63"/>
        <end position="79"/>
    </location>
</feature>
<dbReference type="GO" id="GO:0003677">
    <property type="term" value="F:DNA binding"/>
    <property type="evidence" value="ECO:0007669"/>
    <property type="project" value="InterPro"/>
</dbReference>
<dbReference type="Gene3D" id="1.10.260.40">
    <property type="entry name" value="lambda repressor-like DNA-binding domains"/>
    <property type="match status" value="1"/>
</dbReference>
<proteinExistence type="predicted"/>
<dbReference type="SUPFAM" id="SSF47413">
    <property type="entry name" value="lambda repressor-like DNA-binding domains"/>
    <property type="match status" value="1"/>
</dbReference>
<protein>
    <submittedName>
        <fullName evidence="3">Helix-turn-helix</fullName>
    </submittedName>
</protein>
<name>A0A1H2I466_9BACT</name>